<dbReference type="AlphaFoldDB" id="A0A423VFE2"/>
<keyword evidence="1" id="KW-0812">Transmembrane</keyword>
<reference evidence="2 3" key="1">
    <citation type="submission" date="2015-09" db="EMBL/GenBank/DDBJ databases">
        <title>Host preference determinants of Valsa canker pathogens revealed by comparative genomics.</title>
        <authorList>
            <person name="Yin Z."/>
            <person name="Huang L."/>
        </authorList>
    </citation>
    <scope>NUCLEOTIDE SEQUENCE [LARGE SCALE GENOMIC DNA]</scope>
    <source>
        <strain evidence="2 3">SXYLt</strain>
    </source>
</reference>
<comment type="caution">
    <text evidence="2">The sequence shown here is derived from an EMBL/GenBank/DDBJ whole genome shotgun (WGS) entry which is preliminary data.</text>
</comment>
<name>A0A423VFE2_9PEZI</name>
<accession>A0A423VFE2</accession>
<dbReference type="EMBL" id="LKEB01000103">
    <property type="protein sequence ID" value="ROV89741.1"/>
    <property type="molecule type" value="Genomic_DNA"/>
</dbReference>
<keyword evidence="1" id="KW-0472">Membrane</keyword>
<sequence>MENALRRSPNHKYNSQHISIDCKAAKILTPGTAEGIKLADRSVDCLLAEVRRHHRAGVFAAVASVSMATGAAMLILFNGGREALLVDRRRDGGSSRPGRA</sequence>
<evidence type="ECO:0000256" key="1">
    <source>
        <dbReference type="SAM" id="Phobius"/>
    </source>
</evidence>
<gene>
    <name evidence="2" type="ORF">VPNG_10180</name>
</gene>
<evidence type="ECO:0000313" key="2">
    <source>
        <dbReference type="EMBL" id="ROV89741.1"/>
    </source>
</evidence>
<feature type="transmembrane region" description="Helical" evidence="1">
    <location>
        <begin position="56"/>
        <end position="77"/>
    </location>
</feature>
<dbReference type="InParanoid" id="A0A423VFE2"/>
<keyword evidence="3" id="KW-1185">Reference proteome</keyword>
<proteinExistence type="predicted"/>
<keyword evidence="1" id="KW-1133">Transmembrane helix</keyword>
<dbReference type="Proteomes" id="UP000285146">
    <property type="component" value="Unassembled WGS sequence"/>
</dbReference>
<organism evidence="2 3">
    <name type="scientific">Cytospora leucostoma</name>
    <dbReference type="NCBI Taxonomy" id="1230097"/>
    <lineage>
        <taxon>Eukaryota</taxon>
        <taxon>Fungi</taxon>
        <taxon>Dikarya</taxon>
        <taxon>Ascomycota</taxon>
        <taxon>Pezizomycotina</taxon>
        <taxon>Sordariomycetes</taxon>
        <taxon>Sordariomycetidae</taxon>
        <taxon>Diaporthales</taxon>
        <taxon>Cytosporaceae</taxon>
        <taxon>Cytospora</taxon>
    </lineage>
</organism>
<protein>
    <submittedName>
        <fullName evidence="2">Uncharacterized protein</fullName>
    </submittedName>
</protein>
<evidence type="ECO:0000313" key="3">
    <source>
        <dbReference type="Proteomes" id="UP000285146"/>
    </source>
</evidence>